<dbReference type="InterPro" id="IPR043502">
    <property type="entry name" value="DNA/RNA_pol_sf"/>
</dbReference>
<keyword evidence="1" id="KW-0808">Transferase</keyword>
<feature type="non-terminal residue" evidence="1">
    <location>
        <position position="1"/>
    </location>
</feature>
<dbReference type="SUPFAM" id="SSF56672">
    <property type="entry name" value="DNA/RNA polymerases"/>
    <property type="match status" value="1"/>
</dbReference>
<organism evidence="1 2">
    <name type="scientific">Thermoproteota archaeon</name>
    <dbReference type="NCBI Taxonomy" id="2056631"/>
    <lineage>
        <taxon>Archaea</taxon>
        <taxon>Thermoproteota</taxon>
    </lineage>
</organism>
<name>A0A497F1L3_9CREN</name>
<evidence type="ECO:0000313" key="1">
    <source>
        <dbReference type="EMBL" id="RLE53209.1"/>
    </source>
</evidence>
<dbReference type="EC" id="2.7.7.7" evidence="1"/>
<keyword evidence="1" id="KW-0239">DNA-directed DNA polymerase</keyword>
<sequence length="95" mass="10531">SRDVNKYVKTTPQHVKAAKQLVSKGVELKPGDIISYVKVTTPVGVKPVQLARIDEIDADKYIGHIRTTFEQVLDALGIEFDEIIGVTTLDLFAKH</sequence>
<accession>A0A497F1L3</accession>
<proteinExistence type="predicted"/>
<dbReference type="EMBL" id="QMQX01000018">
    <property type="protein sequence ID" value="RLE53209.1"/>
    <property type="molecule type" value="Genomic_DNA"/>
</dbReference>
<keyword evidence="1" id="KW-0548">Nucleotidyltransferase</keyword>
<protein>
    <submittedName>
        <fullName evidence="1">Type B DNA-directed DNA polymerase</fullName>
        <ecNumber evidence="1">2.7.7.7</ecNumber>
    </submittedName>
</protein>
<dbReference type="GO" id="GO:0003887">
    <property type="term" value="F:DNA-directed DNA polymerase activity"/>
    <property type="evidence" value="ECO:0007669"/>
    <property type="project" value="UniProtKB-KW"/>
</dbReference>
<evidence type="ECO:0000313" key="2">
    <source>
        <dbReference type="Proteomes" id="UP000272051"/>
    </source>
</evidence>
<dbReference type="Gene3D" id="1.10.287.1390">
    <property type="match status" value="1"/>
</dbReference>
<dbReference type="Proteomes" id="UP000272051">
    <property type="component" value="Unassembled WGS sequence"/>
</dbReference>
<comment type="caution">
    <text evidence="1">The sequence shown here is derived from an EMBL/GenBank/DDBJ whole genome shotgun (WGS) entry which is preliminary data.</text>
</comment>
<dbReference type="AlphaFoldDB" id="A0A497F1L3"/>
<reference evidence="1 2" key="1">
    <citation type="submission" date="2018-06" db="EMBL/GenBank/DDBJ databases">
        <title>Extensive metabolic versatility and redundancy in microbially diverse, dynamic hydrothermal sediments.</title>
        <authorList>
            <person name="Dombrowski N."/>
            <person name="Teske A."/>
            <person name="Baker B.J."/>
        </authorList>
    </citation>
    <scope>NUCLEOTIDE SEQUENCE [LARGE SCALE GENOMIC DNA]</scope>
    <source>
        <strain evidence="1">B34_G17</strain>
    </source>
</reference>
<gene>
    <name evidence="1" type="ORF">DRJ33_01725</name>
</gene>